<gene>
    <name evidence="2" type="ORF">Q4T40_05715</name>
</gene>
<feature type="compositionally biased region" description="Acidic residues" evidence="1">
    <location>
        <begin position="31"/>
        <end position="55"/>
    </location>
</feature>
<feature type="region of interest" description="Disordered" evidence="1">
    <location>
        <begin position="1"/>
        <end position="55"/>
    </location>
</feature>
<keyword evidence="3" id="KW-1185">Reference proteome</keyword>
<reference evidence="2 3" key="1">
    <citation type="submission" date="2023-07" db="EMBL/GenBank/DDBJ databases">
        <title>The novel representative of Negativicutes class, Anaeroselena agilis gen. nov. sp. nov.</title>
        <authorList>
            <person name="Prokofeva M.I."/>
            <person name="Elcheninov A.G."/>
            <person name="Klyukina A."/>
            <person name="Kublanov I.V."/>
            <person name="Frolov E.N."/>
            <person name="Podosokorskaya O.A."/>
        </authorList>
    </citation>
    <scope>NUCLEOTIDE SEQUENCE [LARGE SCALE GENOMIC DNA]</scope>
    <source>
        <strain evidence="2 3">4137-cl</strain>
    </source>
</reference>
<organism evidence="2 3">
    <name type="scientific">Anaeroselena agilis</name>
    <dbReference type="NCBI Taxonomy" id="3063788"/>
    <lineage>
        <taxon>Bacteria</taxon>
        <taxon>Bacillati</taxon>
        <taxon>Bacillota</taxon>
        <taxon>Negativicutes</taxon>
        <taxon>Acetonemataceae</taxon>
        <taxon>Anaeroselena</taxon>
    </lineage>
</organism>
<dbReference type="RefSeq" id="WP_413779270.1">
    <property type="nucleotide sequence ID" value="NZ_JAUOZS010000001.1"/>
</dbReference>
<evidence type="ECO:0000313" key="3">
    <source>
        <dbReference type="Proteomes" id="UP001254848"/>
    </source>
</evidence>
<dbReference type="Proteomes" id="UP001254848">
    <property type="component" value="Unassembled WGS sequence"/>
</dbReference>
<sequence>MFEFVDDAEDFPLGGEDDAQGKAVDGVGEGGAEEGEDAQGEEGGEEEVIDAFDDF</sequence>
<comment type="caution">
    <text evidence="2">The sequence shown here is derived from an EMBL/GenBank/DDBJ whole genome shotgun (WGS) entry which is preliminary data.</text>
</comment>
<evidence type="ECO:0000313" key="2">
    <source>
        <dbReference type="EMBL" id="MDT8900735.1"/>
    </source>
</evidence>
<feature type="compositionally biased region" description="Acidic residues" evidence="1">
    <location>
        <begin position="1"/>
        <end position="18"/>
    </location>
</feature>
<proteinExistence type="predicted"/>
<accession>A0ABU3NV88</accession>
<dbReference type="EMBL" id="JAUOZS010000001">
    <property type="protein sequence ID" value="MDT8900735.1"/>
    <property type="molecule type" value="Genomic_DNA"/>
</dbReference>
<protein>
    <submittedName>
        <fullName evidence="2">Uncharacterized protein</fullName>
    </submittedName>
</protein>
<evidence type="ECO:0000256" key="1">
    <source>
        <dbReference type="SAM" id="MobiDB-lite"/>
    </source>
</evidence>
<name>A0ABU3NV88_9FIRM</name>